<organism evidence="2 3">
    <name type="scientific">Actinomadura luzonensis</name>
    <dbReference type="NCBI Taxonomy" id="2805427"/>
    <lineage>
        <taxon>Bacteria</taxon>
        <taxon>Bacillati</taxon>
        <taxon>Actinomycetota</taxon>
        <taxon>Actinomycetes</taxon>
        <taxon>Streptosporangiales</taxon>
        <taxon>Thermomonosporaceae</taxon>
        <taxon>Actinomadura</taxon>
    </lineage>
</organism>
<evidence type="ECO:0000313" key="2">
    <source>
        <dbReference type="EMBL" id="MCK2220655.1"/>
    </source>
</evidence>
<dbReference type="EMBL" id="JAKRKC020000002">
    <property type="protein sequence ID" value="MCK2220655.1"/>
    <property type="molecule type" value="Genomic_DNA"/>
</dbReference>
<evidence type="ECO:0000313" key="3">
    <source>
        <dbReference type="Proteomes" id="UP001317259"/>
    </source>
</evidence>
<feature type="region of interest" description="Disordered" evidence="1">
    <location>
        <begin position="1"/>
        <end position="54"/>
    </location>
</feature>
<protein>
    <submittedName>
        <fullName evidence="2">Uncharacterized protein</fullName>
    </submittedName>
</protein>
<gene>
    <name evidence="2" type="ORF">MF672_043660</name>
</gene>
<accession>A0ABT0G7T7</accession>
<evidence type="ECO:0000256" key="1">
    <source>
        <dbReference type="SAM" id="MobiDB-lite"/>
    </source>
</evidence>
<proteinExistence type="predicted"/>
<reference evidence="2 3" key="1">
    <citation type="submission" date="2022-04" db="EMBL/GenBank/DDBJ databases">
        <title>Genome draft of Actinomadura sp. ATCC 31491.</title>
        <authorList>
            <person name="Shi X."/>
            <person name="Du Y."/>
        </authorList>
    </citation>
    <scope>NUCLEOTIDE SEQUENCE [LARGE SCALE GENOMIC DNA]</scope>
    <source>
        <strain evidence="2 3">ATCC 31491</strain>
    </source>
</reference>
<comment type="caution">
    <text evidence="2">The sequence shown here is derived from an EMBL/GenBank/DDBJ whole genome shotgun (WGS) entry which is preliminary data.</text>
</comment>
<name>A0ABT0G7T7_9ACTN</name>
<sequence>MAPPTTARSISPDHSARQATCTAVSDVAQAASTPMLGPRRSSQVETRPGKMPLTAAPSAACMSYMSALRRTSQ</sequence>
<keyword evidence="3" id="KW-1185">Reference proteome</keyword>
<dbReference type="Proteomes" id="UP001317259">
    <property type="component" value="Unassembled WGS sequence"/>
</dbReference>